<feature type="transmembrane region" description="Helical" evidence="1">
    <location>
        <begin position="226"/>
        <end position="245"/>
    </location>
</feature>
<protein>
    <recommendedName>
        <fullName evidence="4">Integral membrane protein</fullName>
    </recommendedName>
</protein>
<dbReference type="EMBL" id="BAAAMJ010000006">
    <property type="protein sequence ID" value="GAA1898745.1"/>
    <property type="molecule type" value="Genomic_DNA"/>
</dbReference>
<feature type="transmembrane region" description="Helical" evidence="1">
    <location>
        <begin position="146"/>
        <end position="168"/>
    </location>
</feature>
<keyword evidence="1" id="KW-1133">Transmembrane helix</keyword>
<evidence type="ECO:0000256" key="1">
    <source>
        <dbReference type="SAM" id="Phobius"/>
    </source>
</evidence>
<evidence type="ECO:0000313" key="3">
    <source>
        <dbReference type="Proteomes" id="UP001501303"/>
    </source>
</evidence>
<evidence type="ECO:0000313" key="2">
    <source>
        <dbReference type="EMBL" id="GAA1898745.1"/>
    </source>
</evidence>
<reference evidence="2 3" key="1">
    <citation type="journal article" date="2019" name="Int. J. Syst. Evol. Microbiol.">
        <title>The Global Catalogue of Microorganisms (GCM) 10K type strain sequencing project: providing services to taxonomists for standard genome sequencing and annotation.</title>
        <authorList>
            <consortium name="The Broad Institute Genomics Platform"/>
            <consortium name="The Broad Institute Genome Sequencing Center for Infectious Disease"/>
            <person name="Wu L."/>
            <person name="Ma J."/>
        </authorList>
    </citation>
    <scope>NUCLEOTIDE SEQUENCE [LARGE SCALE GENOMIC DNA]</scope>
    <source>
        <strain evidence="2 3">JCM 13581</strain>
    </source>
</reference>
<keyword evidence="1" id="KW-0812">Transmembrane</keyword>
<keyword evidence="1" id="KW-0472">Membrane</keyword>
<proteinExistence type="predicted"/>
<feature type="transmembrane region" description="Helical" evidence="1">
    <location>
        <begin position="309"/>
        <end position="329"/>
    </location>
</feature>
<dbReference type="Proteomes" id="UP001501303">
    <property type="component" value="Unassembled WGS sequence"/>
</dbReference>
<name>A0ABN2NTE3_9ACTN</name>
<sequence>MLALRLARGAEAPALCRWLLLAAAAGAVGFLLLASLAYAGAHPEDSRSATLRLAWCALPLAATVGLAMSVARADPAARPRAGLDAAGIGPTRLPLLAASSAVVAALLGSALALPVFLHLRGDLTALPLNGAASGLLSGGSPLPVPAALTLLALAPLASAAAATVSLRLRPGPEAAAGTGQDEGRVPTGLPWGTALITAGIALGAHAGRGTPPAGGAVPLPGAMGEITPGVVGAWLLTAAGILLAAPGIARLCGRLLSAGRPSALRLLSGRVLEAETHRLGRPMGALCVASATVLATLRADGQQMLGPLSVLGAVVIIGCAAAAIATAAAESRAAREHTTRALLGLGASRSLLRRAAVLRSAVLLAAFAPLTWVAAHLVVLPLGG</sequence>
<gene>
    <name evidence="2" type="ORF">GCM10009716_05730</name>
</gene>
<feature type="transmembrane region" description="Helical" evidence="1">
    <location>
        <begin position="356"/>
        <end position="379"/>
    </location>
</feature>
<comment type="caution">
    <text evidence="2">The sequence shown here is derived from an EMBL/GenBank/DDBJ whole genome shotgun (WGS) entry which is preliminary data.</text>
</comment>
<feature type="transmembrane region" description="Helical" evidence="1">
    <location>
        <begin position="49"/>
        <end position="72"/>
    </location>
</feature>
<dbReference type="RefSeq" id="WP_344258547.1">
    <property type="nucleotide sequence ID" value="NZ_BAAAMJ010000006.1"/>
</dbReference>
<evidence type="ECO:0008006" key="4">
    <source>
        <dbReference type="Google" id="ProtNLM"/>
    </source>
</evidence>
<keyword evidence="3" id="KW-1185">Reference proteome</keyword>
<organism evidence="2 3">
    <name type="scientific">Streptomyces sodiiphilus</name>
    <dbReference type="NCBI Taxonomy" id="226217"/>
    <lineage>
        <taxon>Bacteria</taxon>
        <taxon>Bacillati</taxon>
        <taxon>Actinomycetota</taxon>
        <taxon>Actinomycetes</taxon>
        <taxon>Kitasatosporales</taxon>
        <taxon>Streptomycetaceae</taxon>
        <taxon>Streptomyces</taxon>
    </lineage>
</organism>
<feature type="transmembrane region" description="Helical" evidence="1">
    <location>
        <begin position="189"/>
        <end position="206"/>
    </location>
</feature>
<accession>A0ABN2NTE3</accession>
<feature type="transmembrane region" description="Helical" evidence="1">
    <location>
        <begin position="93"/>
        <end position="117"/>
    </location>
</feature>